<proteinExistence type="predicted"/>
<dbReference type="GO" id="GO:0003690">
    <property type="term" value="F:double-stranded DNA binding"/>
    <property type="evidence" value="ECO:0007669"/>
    <property type="project" value="TreeGrafter"/>
</dbReference>
<evidence type="ECO:0000256" key="1">
    <source>
        <dbReference type="ARBA" id="ARBA00004286"/>
    </source>
</evidence>
<dbReference type="GeneID" id="94337109"/>
<dbReference type="Proteomes" id="UP001214638">
    <property type="component" value="Unassembled WGS sequence"/>
</dbReference>
<dbReference type="KEGG" id="bdw:94337109"/>
<dbReference type="AlphaFoldDB" id="A0AAD9UNU4"/>
<gene>
    <name evidence="5" type="ORF">BdWA1_002812</name>
</gene>
<dbReference type="GO" id="GO:0042054">
    <property type="term" value="F:histone methyltransferase activity"/>
    <property type="evidence" value="ECO:0007669"/>
    <property type="project" value="InterPro"/>
</dbReference>
<reference evidence="5" key="1">
    <citation type="journal article" date="2023" name="Nat. Microbiol.">
        <title>Babesia duncani multi-omics identifies virulence factors and drug targets.</title>
        <authorList>
            <person name="Singh P."/>
            <person name="Lonardi S."/>
            <person name="Liang Q."/>
            <person name="Vydyam P."/>
            <person name="Khabirova E."/>
            <person name="Fang T."/>
            <person name="Gihaz S."/>
            <person name="Thekkiniath J."/>
            <person name="Munshi M."/>
            <person name="Abel S."/>
            <person name="Ciampossin L."/>
            <person name="Batugedara G."/>
            <person name="Gupta M."/>
            <person name="Lu X.M."/>
            <person name="Lenz T."/>
            <person name="Chakravarty S."/>
            <person name="Cornillot E."/>
            <person name="Hu Y."/>
            <person name="Ma W."/>
            <person name="Gonzalez L.M."/>
            <person name="Sanchez S."/>
            <person name="Estrada K."/>
            <person name="Sanchez-Flores A."/>
            <person name="Montero E."/>
            <person name="Harb O.S."/>
            <person name="Le Roch K.G."/>
            <person name="Mamoun C.B."/>
        </authorList>
    </citation>
    <scope>NUCLEOTIDE SEQUENCE</scope>
    <source>
        <strain evidence="5">WA1</strain>
    </source>
</reference>
<dbReference type="SUPFAM" id="SSF88697">
    <property type="entry name" value="PUA domain-like"/>
    <property type="match status" value="1"/>
</dbReference>
<dbReference type="InterPro" id="IPR051357">
    <property type="entry name" value="H3K9_HMTase_SUVAR3-9"/>
</dbReference>
<dbReference type="SMART" id="SM00466">
    <property type="entry name" value="SRA"/>
    <property type="match status" value="1"/>
</dbReference>
<dbReference type="PANTHER" id="PTHR45660">
    <property type="entry name" value="HISTONE-LYSINE N-METHYLTRANSFERASE SETMAR"/>
    <property type="match status" value="1"/>
</dbReference>
<dbReference type="EMBL" id="JALLKP010000003">
    <property type="protein sequence ID" value="KAK2196212.1"/>
    <property type="molecule type" value="Genomic_DNA"/>
</dbReference>
<dbReference type="InterPro" id="IPR007728">
    <property type="entry name" value="Pre-SET_dom"/>
</dbReference>
<evidence type="ECO:0000256" key="2">
    <source>
        <dbReference type="ARBA" id="ARBA00023242"/>
    </source>
</evidence>
<organism evidence="5 6">
    <name type="scientific">Babesia duncani</name>
    <dbReference type="NCBI Taxonomy" id="323732"/>
    <lineage>
        <taxon>Eukaryota</taxon>
        <taxon>Sar</taxon>
        <taxon>Alveolata</taxon>
        <taxon>Apicomplexa</taxon>
        <taxon>Aconoidasida</taxon>
        <taxon>Piroplasmida</taxon>
        <taxon>Babesiidae</taxon>
        <taxon>Babesia</taxon>
    </lineage>
</organism>
<dbReference type="GO" id="GO:0008270">
    <property type="term" value="F:zinc ion binding"/>
    <property type="evidence" value="ECO:0007669"/>
    <property type="project" value="InterPro"/>
</dbReference>
<dbReference type="Gene3D" id="2.30.280.10">
    <property type="entry name" value="SRA-YDG"/>
    <property type="match status" value="1"/>
</dbReference>
<name>A0AAD9UNU4_9APIC</name>
<feature type="domain" description="YDG" evidence="4">
    <location>
        <begin position="70"/>
        <end position="216"/>
    </location>
</feature>
<dbReference type="PROSITE" id="PS51015">
    <property type="entry name" value="YDG"/>
    <property type="match status" value="1"/>
</dbReference>
<dbReference type="InterPro" id="IPR046341">
    <property type="entry name" value="SET_dom_sf"/>
</dbReference>
<comment type="subcellular location">
    <subcellularLocation>
        <location evidence="1">Chromosome</location>
    </subcellularLocation>
    <subcellularLocation>
        <location evidence="3">Nucleus</location>
    </subcellularLocation>
</comment>
<dbReference type="GO" id="GO:0005634">
    <property type="term" value="C:nucleus"/>
    <property type="evidence" value="ECO:0007669"/>
    <property type="project" value="UniProtKB-SubCell"/>
</dbReference>
<evidence type="ECO:0000256" key="3">
    <source>
        <dbReference type="PROSITE-ProRule" id="PRU00358"/>
    </source>
</evidence>
<keyword evidence="2 3" id="KW-0539">Nucleus</keyword>
<dbReference type="InterPro" id="IPR015947">
    <property type="entry name" value="PUA-like_sf"/>
</dbReference>
<dbReference type="RefSeq" id="XP_067803054.1">
    <property type="nucleotide sequence ID" value="XM_067947832.1"/>
</dbReference>
<protein>
    <submittedName>
        <fullName evidence="5">Bifunctional SRA-YDG/Pre-SET domain/PUA-like superfamily/SET domain superfamily/SRA-YDG superfamily</fullName>
    </submittedName>
</protein>
<evidence type="ECO:0000313" key="5">
    <source>
        <dbReference type="EMBL" id="KAK2196212.1"/>
    </source>
</evidence>
<evidence type="ECO:0000259" key="4">
    <source>
        <dbReference type="PROSITE" id="PS51015"/>
    </source>
</evidence>
<dbReference type="PANTHER" id="PTHR45660:SF13">
    <property type="entry name" value="HISTONE-LYSINE N-METHYLTRANSFERASE SETMAR"/>
    <property type="match status" value="1"/>
</dbReference>
<evidence type="ECO:0000313" key="6">
    <source>
        <dbReference type="Proteomes" id="UP001214638"/>
    </source>
</evidence>
<accession>A0AAD9UNU4</accession>
<dbReference type="SUPFAM" id="SSF82199">
    <property type="entry name" value="SET domain"/>
    <property type="match status" value="1"/>
</dbReference>
<dbReference type="Gene3D" id="2.170.270.10">
    <property type="entry name" value="SET domain"/>
    <property type="match status" value="1"/>
</dbReference>
<dbReference type="GO" id="GO:0005694">
    <property type="term" value="C:chromosome"/>
    <property type="evidence" value="ECO:0007669"/>
    <property type="project" value="UniProtKB-SubCell"/>
</dbReference>
<comment type="caution">
    <text evidence="5">The sequence shown here is derived from an EMBL/GenBank/DDBJ whole genome shotgun (WGS) entry which is preliminary data.</text>
</comment>
<dbReference type="Pfam" id="PF02182">
    <property type="entry name" value="SAD_SRA"/>
    <property type="match status" value="1"/>
</dbReference>
<dbReference type="InterPro" id="IPR003105">
    <property type="entry name" value="SRA_YDG"/>
</dbReference>
<keyword evidence="6" id="KW-1185">Reference proteome</keyword>
<dbReference type="InterPro" id="IPR036987">
    <property type="entry name" value="SRA-YDG_sf"/>
</dbReference>
<sequence length="620" mass="71453">MKFNSLTPDQRLVWLYARYEALTQQLHDTGNNLTNIRNGVARMTRADLLKLYNDEHYRIFGDVDLFKVGEPWLKIPPFTNFVRREELIYFGIAQNPFELVSVYEYKSSSDLEETVASCVVLDHTEALREDFGTRFILYTKFEKGYANEQNEDTTRRNALFSSWVHELPIRVVRGYNCTSRFSPLWGYRYDGLYRIIDAYSDNGDMGNRVWVFVFSACNDTIEPPVHKITEQANSCLLGVVDSEVRSILLNHTYNRMKHYRATKMKGVDDLKIVDIVHEGVRLFSIAVPHLIRRRYDEGDTSVKKPLLVNFSVIYNYIRKLCIKTGLAQKWLDGPAKTYEEAQHGTRNASNVKIWWAFGGFLPIVLVIQRTELKTFMVAGNARLGTKDKVSTKREYLTKKLPINAEMAKTMSRAFFPQSDIDSIWTFIELAAPLPDTWDPYEDLSAGVEVHAIPVENSVDDEPPPMGFTYIRSNVFFSRLPNLNFDPVCAGCRPEGLDTTQCQELVIPGFCKGLAHPDGQIYCQGINKDYLKTIQSRAACSDNCLCPRTCRNRYFFSLAPKTPRLPEGVQIPVKLVKTTLLGWELHTMVRLFARLKFCRFPYPLERILCNMWAKLFAEVKW</sequence>
<dbReference type="Pfam" id="PF05033">
    <property type="entry name" value="Pre-SET"/>
    <property type="match status" value="1"/>
</dbReference>